<feature type="compositionally biased region" description="Basic and acidic residues" evidence="2">
    <location>
        <begin position="365"/>
        <end position="377"/>
    </location>
</feature>
<gene>
    <name evidence="3" type="ORF">XYLVIOL_LOCUS5048</name>
</gene>
<feature type="compositionally biased region" description="Basic and acidic residues" evidence="2">
    <location>
        <begin position="479"/>
        <end position="488"/>
    </location>
</feature>
<evidence type="ECO:0000313" key="3">
    <source>
        <dbReference type="EMBL" id="CAL7941518.1"/>
    </source>
</evidence>
<feature type="region of interest" description="Disordered" evidence="2">
    <location>
        <begin position="553"/>
        <end position="574"/>
    </location>
</feature>
<feature type="region of interest" description="Disordered" evidence="2">
    <location>
        <begin position="365"/>
        <end position="392"/>
    </location>
</feature>
<sequence>MENEIRYDDPQFMDIFESCLRAEIEKAENTLSGLRGEVRDVKAKVLAQLQIRRELKEKKKTTLENIAVLGNVADKLNKYMNELTTKVELVELNLDDEYKVMQQEYKQYKNIYDEYERTWESYHAMCEEFPLAKIRRTEKIKLEKVRIEKLQLEYKINEFEKIFRKQQQIAWLRLRAKIIELARAILSNKEQEEKLNDLNRSVEDHKKELDALEIELAAEMKIQEEEERIRELKVLEMPPPKFNLSHMSISKHRSRAHSLDTFKIHEEMSIDTLSVDTLRLEEMCRLEEKDEFLVPEIRDPLIVDKEERNSSDEQSIDPRSPSLDQEQQEMEHEDAASEVNGNAASQPIDAVEEEVEHRMDQELEHLDQPHGVSKDKQTGQCAEHSAEEMDDPVAKRMRLMCDDEEVVASPAKSIRTERMKSCLDDPSPRPKITNVEAVHFNLTLIKEENEKKRSDLGQATPRKVQLAEQSPGPSMIKLPSKEKPEQKNPDVSSMFSPCGFDYSNISQISFCVNDNAKVGSVGEISLYEGSERNFCACSNISMVNEDVEMEPIPRSDVKVSRPSNVDPTPKFDFSNILKRNPERNRLF</sequence>
<evidence type="ECO:0000256" key="2">
    <source>
        <dbReference type="SAM" id="MobiDB-lite"/>
    </source>
</evidence>
<evidence type="ECO:0000256" key="1">
    <source>
        <dbReference type="SAM" id="Coils"/>
    </source>
</evidence>
<comment type="caution">
    <text evidence="3">The sequence shown here is derived from an EMBL/GenBank/DDBJ whole genome shotgun (WGS) entry which is preliminary data.</text>
</comment>
<dbReference type="EMBL" id="CAXAJV020001292">
    <property type="protein sequence ID" value="CAL7941518.1"/>
    <property type="molecule type" value="Genomic_DNA"/>
</dbReference>
<organism evidence="3 4">
    <name type="scientific">Xylocopa violacea</name>
    <name type="common">Violet carpenter bee</name>
    <name type="synonym">Apis violacea</name>
    <dbReference type="NCBI Taxonomy" id="135666"/>
    <lineage>
        <taxon>Eukaryota</taxon>
        <taxon>Metazoa</taxon>
        <taxon>Ecdysozoa</taxon>
        <taxon>Arthropoda</taxon>
        <taxon>Hexapoda</taxon>
        <taxon>Insecta</taxon>
        <taxon>Pterygota</taxon>
        <taxon>Neoptera</taxon>
        <taxon>Endopterygota</taxon>
        <taxon>Hymenoptera</taxon>
        <taxon>Apocrita</taxon>
        <taxon>Aculeata</taxon>
        <taxon>Apoidea</taxon>
        <taxon>Anthophila</taxon>
        <taxon>Apidae</taxon>
        <taxon>Xylocopa</taxon>
        <taxon>Xylocopa</taxon>
    </lineage>
</organism>
<feature type="coiled-coil region" evidence="1">
    <location>
        <begin position="142"/>
        <end position="235"/>
    </location>
</feature>
<name>A0ABP1NKH8_XYLVO</name>
<keyword evidence="1" id="KW-0175">Coiled coil</keyword>
<reference evidence="3 4" key="1">
    <citation type="submission" date="2024-08" db="EMBL/GenBank/DDBJ databases">
        <authorList>
            <person name="Will J Nash"/>
            <person name="Angela Man"/>
            <person name="Seanna McTaggart"/>
            <person name="Kendall Baker"/>
            <person name="Tom Barker"/>
            <person name="Leah Catchpole"/>
            <person name="Alex Durrant"/>
            <person name="Karim Gharbi"/>
            <person name="Naomi Irish"/>
            <person name="Gemy Kaithakottil"/>
            <person name="Debby Ku"/>
            <person name="Aaliyah Providence"/>
            <person name="Felix Shaw"/>
            <person name="David Swarbreck"/>
            <person name="Chris Watkins"/>
            <person name="Ann M. McCartney"/>
            <person name="Giulio Formenti"/>
            <person name="Alice Mouton"/>
            <person name="Noel Vella"/>
            <person name="Bjorn M von Reumont"/>
            <person name="Adriana Vella"/>
            <person name="Wilfried Haerty"/>
        </authorList>
    </citation>
    <scope>NUCLEOTIDE SEQUENCE [LARGE SCALE GENOMIC DNA]</scope>
</reference>
<evidence type="ECO:0000313" key="4">
    <source>
        <dbReference type="Proteomes" id="UP001642520"/>
    </source>
</evidence>
<feature type="region of interest" description="Disordered" evidence="2">
    <location>
        <begin position="451"/>
        <end position="491"/>
    </location>
</feature>
<protein>
    <submittedName>
        <fullName evidence="3">Uncharacterized protein</fullName>
    </submittedName>
</protein>
<dbReference type="Proteomes" id="UP001642520">
    <property type="component" value="Unassembled WGS sequence"/>
</dbReference>
<proteinExistence type="predicted"/>
<feature type="region of interest" description="Disordered" evidence="2">
    <location>
        <begin position="303"/>
        <end position="344"/>
    </location>
</feature>
<accession>A0ABP1NKH8</accession>
<feature type="coiled-coil region" evidence="1">
    <location>
        <begin position="17"/>
        <end position="66"/>
    </location>
</feature>
<keyword evidence="4" id="KW-1185">Reference proteome</keyword>